<keyword evidence="4" id="KW-0997">Cell inner membrane</keyword>
<keyword evidence="8" id="KW-0764">Sulfate transport</keyword>
<evidence type="ECO:0000256" key="3">
    <source>
        <dbReference type="ARBA" id="ARBA00022475"/>
    </source>
</evidence>
<evidence type="ECO:0000256" key="9">
    <source>
        <dbReference type="ARBA" id="ARBA00023136"/>
    </source>
</evidence>
<dbReference type="KEGG" id="tsq:D3A95_07085"/>
<gene>
    <name evidence="11" type="ORF">D3A95_07085</name>
</gene>
<keyword evidence="3" id="KW-1003">Cell membrane</keyword>
<dbReference type="GO" id="GO:0005886">
    <property type="term" value="C:plasma membrane"/>
    <property type="evidence" value="ECO:0007669"/>
    <property type="project" value="TreeGrafter"/>
</dbReference>
<organism evidence="11 12">
    <name type="scientific">Thermosynechococcus sichuanensis E542</name>
    <dbReference type="NCBI Taxonomy" id="2016101"/>
    <lineage>
        <taxon>Bacteria</taxon>
        <taxon>Bacillati</taxon>
        <taxon>Cyanobacteriota</taxon>
        <taxon>Cyanophyceae</taxon>
        <taxon>Acaryochloridales</taxon>
        <taxon>Thermosynechococcaceae</taxon>
        <taxon>Thermosynechococcus</taxon>
        <taxon>Thermosynechococcus sichuanensis</taxon>
    </lineage>
</organism>
<dbReference type="AlphaFoldDB" id="A0A3B7MDK0"/>
<evidence type="ECO:0000313" key="12">
    <source>
        <dbReference type="Proteomes" id="UP000261812"/>
    </source>
</evidence>
<evidence type="ECO:0000256" key="8">
    <source>
        <dbReference type="ARBA" id="ARBA00023032"/>
    </source>
</evidence>
<evidence type="ECO:0000313" key="11">
    <source>
        <dbReference type="EMBL" id="AXY68723.2"/>
    </source>
</evidence>
<evidence type="ECO:0000256" key="10">
    <source>
        <dbReference type="SAM" id="Phobius"/>
    </source>
</evidence>
<evidence type="ECO:0000256" key="7">
    <source>
        <dbReference type="ARBA" id="ARBA00022989"/>
    </source>
</evidence>
<dbReference type="Pfam" id="PF07264">
    <property type="entry name" value="EI24"/>
    <property type="match status" value="1"/>
</dbReference>
<dbReference type="EMBL" id="CP032152">
    <property type="protein sequence ID" value="AXY68723.2"/>
    <property type="molecule type" value="Genomic_DNA"/>
</dbReference>
<dbReference type="GO" id="GO:0009675">
    <property type="term" value="F:high-affinity sulfate:proton symporter activity"/>
    <property type="evidence" value="ECO:0007669"/>
    <property type="project" value="TreeGrafter"/>
</dbReference>
<dbReference type="RefSeq" id="WP_181494367.1">
    <property type="nucleotide sequence ID" value="NZ_CP032152.1"/>
</dbReference>
<evidence type="ECO:0000256" key="6">
    <source>
        <dbReference type="ARBA" id="ARBA00022692"/>
    </source>
</evidence>
<keyword evidence="6 10" id="KW-0812">Transmembrane</keyword>
<evidence type="ECO:0000256" key="4">
    <source>
        <dbReference type="ARBA" id="ARBA00022519"/>
    </source>
</evidence>
<keyword evidence="9 10" id="KW-0472">Membrane</keyword>
<feature type="transmembrane region" description="Helical" evidence="10">
    <location>
        <begin position="203"/>
        <end position="236"/>
    </location>
</feature>
<name>A0A3B7MDK0_9CYAN</name>
<accession>A0A3B7MDK0</accession>
<feature type="transmembrane region" description="Helical" evidence="10">
    <location>
        <begin position="77"/>
        <end position="110"/>
    </location>
</feature>
<dbReference type="GO" id="GO:0000103">
    <property type="term" value="P:sulfate assimilation"/>
    <property type="evidence" value="ECO:0007669"/>
    <property type="project" value="TreeGrafter"/>
</dbReference>
<feature type="transmembrane region" description="Helical" evidence="10">
    <location>
        <begin position="31"/>
        <end position="57"/>
    </location>
</feature>
<dbReference type="InterPro" id="IPR059112">
    <property type="entry name" value="CysZ/EI24"/>
</dbReference>
<reference evidence="12" key="1">
    <citation type="submission" date="2018-09" db="EMBL/GenBank/DDBJ databases">
        <title>Complete genome sequence of thermophilic cyanobacteria strain Thermosynechococcus elongatus PKUAC-SCTE542.</title>
        <authorList>
            <person name="Liang Y."/>
            <person name="Tang J."/>
            <person name="Daroch M."/>
        </authorList>
    </citation>
    <scope>NUCLEOTIDE SEQUENCE [LARGE SCALE GENOMIC DNA]</scope>
    <source>
        <strain evidence="12">E542</strain>
    </source>
</reference>
<sequence length="254" mass="28358">MIKQLWLAGQRFQAGFFAFGRGLFFIARYRLWGYLLLPAFLSLVLGVTLIIAAFWAVQVVGDYWFVGGEWQWLYQGFIDILATLIAVFLALIGYQTLIPLVVIPFLGPLLNRVEKITTGQTIEVGWRRDLLNAIVGGWFALRDAVLQVIFLLLSFLTGPLQPIVMAIVNSFFLGRGSFDYLLEKHSTSLRERKLLTRAYTPQIYGLGLAQFLGLLIPLVGLVLVPPVGVVAAALLIQDHPPQQQLMAANAVSRR</sequence>
<keyword evidence="12" id="KW-1185">Reference proteome</keyword>
<dbReference type="InterPro" id="IPR050480">
    <property type="entry name" value="CysZ-like"/>
</dbReference>
<keyword evidence="2" id="KW-0813">Transport</keyword>
<evidence type="ECO:0000256" key="2">
    <source>
        <dbReference type="ARBA" id="ARBA00022448"/>
    </source>
</evidence>
<dbReference type="PANTHER" id="PTHR37468">
    <property type="entry name" value="SULFATE TRANSPORTER CYSZ"/>
    <property type="match status" value="1"/>
</dbReference>
<evidence type="ECO:0000256" key="1">
    <source>
        <dbReference type="ARBA" id="ARBA00004141"/>
    </source>
</evidence>
<comment type="subcellular location">
    <subcellularLocation>
        <location evidence="1">Membrane</location>
        <topology evidence="1">Multi-pass membrane protein</topology>
    </subcellularLocation>
</comment>
<dbReference type="Proteomes" id="UP000261812">
    <property type="component" value="Chromosome"/>
</dbReference>
<keyword evidence="5" id="KW-0028">Amino-acid biosynthesis</keyword>
<protein>
    <submittedName>
        <fullName evidence="11">EI24 domain-containing protein</fullName>
    </submittedName>
</protein>
<proteinExistence type="predicted"/>
<dbReference type="GO" id="GO:0019344">
    <property type="term" value="P:cysteine biosynthetic process"/>
    <property type="evidence" value="ECO:0007669"/>
    <property type="project" value="TreeGrafter"/>
</dbReference>
<keyword evidence="7 10" id="KW-1133">Transmembrane helix</keyword>
<evidence type="ECO:0000256" key="5">
    <source>
        <dbReference type="ARBA" id="ARBA00022605"/>
    </source>
</evidence>
<dbReference type="PANTHER" id="PTHR37468:SF1">
    <property type="entry name" value="SULFATE TRANSPORTER CYSZ"/>
    <property type="match status" value="1"/>
</dbReference>